<dbReference type="Gene3D" id="1.10.405.20">
    <property type="match status" value="1"/>
</dbReference>
<proteinExistence type="predicted"/>
<comment type="caution">
    <text evidence="2">The sequence shown here is derived from an EMBL/GenBank/DDBJ whole genome shotgun (WGS) entry which is preliminary data.</text>
</comment>
<evidence type="ECO:0000313" key="3">
    <source>
        <dbReference type="Proteomes" id="UP001239445"/>
    </source>
</evidence>
<accession>A0AAJ0BNI2</accession>
<organism evidence="2 3">
    <name type="scientific">Echria macrotheca</name>
    <dbReference type="NCBI Taxonomy" id="438768"/>
    <lineage>
        <taxon>Eukaryota</taxon>
        <taxon>Fungi</taxon>
        <taxon>Dikarya</taxon>
        <taxon>Ascomycota</taxon>
        <taxon>Pezizomycotina</taxon>
        <taxon>Sordariomycetes</taxon>
        <taxon>Sordariomycetidae</taxon>
        <taxon>Sordariales</taxon>
        <taxon>Schizotheciaceae</taxon>
        <taxon>Echria</taxon>
    </lineage>
</organism>
<protein>
    <submittedName>
        <fullName evidence="2">Uncharacterized protein</fullName>
    </submittedName>
</protein>
<feature type="chain" id="PRO_5042544494" evidence="1">
    <location>
        <begin position="21"/>
        <end position="477"/>
    </location>
</feature>
<dbReference type="EMBL" id="MU839827">
    <property type="protein sequence ID" value="KAK1761570.1"/>
    <property type="molecule type" value="Genomic_DNA"/>
</dbReference>
<evidence type="ECO:0000313" key="2">
    <source>
        <dbReference type="EMBL" id="KAK1761570.1"/>
    </source>
</evidence>
<dbReference type="AlphaFoldDB" id="A0AAJ0BNI2"/>
<name>A0AAJ0BNI2_9PEZI</name>
<dbReference type="Pfam" id="PF13450">
    <property type="entry name" value="NAD_binding_8"/>
    <property type="match status" value="1"/>
</dbReference>
<feature type="signal peptide" evidence="1">
    <location>
        <begin position="1"/>
        <end position="20"/>
    </location>
</feature>
<keyword evidence="1" id="KW-0732">Signal</keyword>
<gene>
    <name evidence="2" type="ORF">QBC47DRAFT_429165</name>
</gene>
<dbReference type="GO" id="GO:0016491">
    <property type="term" value="F:oxidoreductase activity"/>
    <property type="evidence" value="ECO:0007669"/>
    <property type="project" value="TreeGrafter"/>
</dbReference>
<dbReference type="InterPro" id="IPR050464">
    <property type="entry name" value="Zeta_carotene_desat/Oxidored"/>
</dbReference>
<dbReference type="InterPro" id="IPR036188">
    <property type="entry name" value="FAD/NAD-bd_sf"/>
</dbReference>
<dbReference type="PANTHER" id="PTHR42923:SF26">
    <property type="entry name" value="FMN REDUCTASE LOT6, PUTATIVE (AFU_ORTHOLOGUE AFUA_7G06600)-RELATED"/>
    <property type="match status" value="1"/>
</dbReference>
<dbReference type="Proteomes" id="UP001239445">
    <property type="component" value="Unassembled WGS sequence"/>
</dbReference>
<dbReference type="PANTHER" id="PTHR42923">
    <property type="entry name" value="PROTOPORPHYRINOGEN OXIDASE"/>
    <property type="match status" value="1"/>
</dbReference>
<dbReference type="SUPFAM" id="SSF51905">
    <property type="entry name" value="FAD/NAD(P)-binding domain"/>
    <property type="match status" value="1"/>
</dbReference>
<dbReference type="Gene3D" id="3.30.70.1990">
    <property type="match status" value="1"/>
</dbReference>
<sequence length="477" mass="52081">MLQRRIWGVLVSLLAPLATAANTIERDVAIIGGGASGSYAAIRLREDYNLSVVVIEKATMLGGHVSTWVDEAGRGYEAGVQNYIDIGYAKEFFARMGVETGPPVRASVARVDVDFSTGKKLDGSAPPAADVQAALARYEALAEQYLPILEPGWWTFPEPAAIPADLLLPFRNFTAKHNLTAAVPTIFSITGFGVADLLSSPTLWVMRSFGYHMCRVMLRKDTSFVPKSGRNQDLYDKVLESLGSDVLLSSTVLSSVRSRADGPQSGVELQVRDAAGSVKQIKAKRMLFTPALSQANTASFDFDMFEQSVFAALNYSTSYVGIVSHPSLPANTSFFNVPASEPGNSTTVLPTAPFSARFDNYAGTPYYRVIAVGNADMDIDGARKIVKDSFWKITGDLSTHSPLVPLKFHYFKSHGLVSGSATREDLEKGFIQWLNQLQGRWSTWYTGATWGVHLTTDQWVLTDTVLERLVDSLHEGE</sequence>
<reference evidence="2" key="1">
    <citation type="submission" date="2023-06" db="EMBL/GenBank/DDBJ databases">
        <title>Genome-scale phylogeny and comparative genomics of the fungal order Sordariales.</title>
        <authorList>
            <consortium name="Lawrence Berkeley National Laboratory"/>
            <person name="Hensen N."/>
            <person name="Bonometti L."/>
            <person name="Westerberg I."/>
            <person name="Brannstrom I.O."/>
            <person name="Guillou S."/>
            <person name="Cros-Aarteil S."/>
            <person name="Calhoun S."/>
            <person name="Haridas S."/>
            <person name="Kuo A."/>
            <person name="Mondo S."/>
            <person name="Pangilinan J."/>
            <person name="Riley R."/>
            <person name="Labutti K."/>
            <person name="Andreopoulos B."/>
            <person name="Lipzen A."/>
            <person name="Chen C."/>
            <person name="Yanf M."/>
            <person name="Daum C."/>
            <person name="Ng V."/>
            <person name="Clum A."/>
            <person name="Steindorff A."/>
            <person name="Ohm R."/>
            <person name="Martin F."/>
            <person name="Silar P."/>
            <person name="Natvig D."/>
            <person name="Lalanne C."/>
            <person name="Gautier V."/>
            <person name="Ament-Velasquez S.L."/>
            <person name="Kruys A."/>
            <person name="Hutchinson M.I."/>
            <person name="Powell A.J."/>
            <person name="Barry K."/>
            <person name="Miller A.N."/>
            <person name="Grigoriev I.V."/>
            <person name="Debuchy R."/>
            <person name="Gladieux P."/>
            <person name="Thoren M.H."/>
            <person name="Johannesson H."/>
        </authorList>
    </citation>
    <scope>NUCLEOTIDE SEQUENCE</scope>
    <source>
        <strain evidence="2">PSN4</strain>
    </source>
</reference>
<dbReference type="Gene3D" id="3.50.50.60">
    <property type="entry name" value="FAD/NAD(P)-binding domain"/>
    <property type="match status" value="1"/>
</dbReference>
<evidence type="ECO:0000256" key="1">
    <source>
        <dbReference type="SAM" id="SignalP"/>
    </source>
</evidence>
<keyword evidence="3" id="KW-1185">Reference proteome</keyword>